<reference evidence="5" key="1">
    <citation type="submission" date="2020-08" db="EMBL/GenBank/DDBJ databases">
        <title>Multicomponent nature underlies the extraordinary mechanical properties of spider dragline silk.</title>
        <authorList>
            <person name="Kono N."/>
            <person name="Nakamura H."/>
            <person name="Mori M."/>
            <person name="Yoshida Y."/>
            <person name="Ohtoshi R."/>
            <person name="Malay A.D."/>
            <person name="Moran D.A.P."/>
            <person name="Tomita M."/>
            <person name="Numata K."/>
            <person name="Arakawa K."/>
        </authorList>
    </citation>
    <scope>NUCLEOTIDE SEQUENCE</scope>
</reference>
<evidence type="ECO:0000256" key="3">
    <source>
        <dbReference type="SAM" id="MobiDB-lite"/>
    </source>
</evidence>
<dbReference type="Pfam" id="PF00018">
    <property type="entry name" value="SH3_1"/>
    <property type="match status" value="1"/>
</dbReference>
<evidence type="ECO:0000313" key="5">
    <source>
        <dbReference type="EMBL" id="GFS63083.1"/>
    </source>
</evidence>
<accession>A0A8X6MJ66</accession>
<protein>
    <submittedName>
        <fullName evidence="5">SH3 domain-containing protein</fullName>
    </submittedName>
</protein>
<dbReference type="EMBL" id="BMAV01027881">
    <property type="protein sequence ID" value="GFS63083.1"/>
    <property type="molecule type" value="Genomic_DNA"/>
</dbReference>
<keyword evidence="6" id="KW-1185">Reference proteome</keyword>
<comment type="caution">
    <text evidence="5">The sequence shown here is derived from an EMBL/GenBank/DDBJ whole genome shotgun (WGS) entry which is preliminary data.</text>
</comment>
<organism evidence="5 6">
    <name type="scientific">Trichonephila inaurata madagascariensis</name>
    <dbReference type="NCBI Taxonomy" id="2747483"/>
    <lineage>
        <taxon>Eukaryota</taxon>
        <taxon>Metazoa</taxon>
        <taxon>Ecdysozoa</taxon>
        <taxon>Arthropoda</taxon>
        <taxon>Chelicerata</taxon>
        <taxon>Arachnida</taxon>
        <taxon>Araneae</taxon>
        <taxon>Araneomorphae</taxon>
        <taxon>Entelegynae</taxon>
        <taxon>Araneoidea</taxon>
        <taxon>Nephilidae</taxon>
        <taxon>Trichonephila</taxon>
        <taxon>Trichonephila inaurata</taxon>
    </lineage>
</organism>
<evidence type="ECO:0000259" key="4">
    <source>
        <dbReference type="PROSITE" id="PS50002"/>
    </source>
</evidence>
<dbReference type="PROSITE" id="PS50002">
    <property type="entry name" value="SH3"/>
    <property type="match status" value="1"/>
</dbReference>
<evidence type="ECO:0000313" key="6">
    <source>
        <dbReference type="Proteomes" id="UP000886998"/>
    </source>
</evidence>
<feature type="non-terminal residue" evidence="5">
    <location>
        <position position="1"/>
    </location>
</feature>
<name>A0A8X6MJ66_9ARAC</name>
<gene>
    <name evidence="5" type="primary">NCL1_49956</name>
    <name evidence="5" type="ORF">TNIN_160591</name>
</gene>
<dbReference type="SMART" id="SM00326">
    <property type="entry name" value="SH3"/>
    <property type="match status" value="1"/>
</dbReference>
<feature type="domain" description="SH3" evidence="4">
    <location>
        <begin position="1"/>
        <end position="59"/>
    </location>
</feature>
<proteinExistence type="predicted"/>
<dbReference type="InterPro" id="IPR001452">
    <property type="entry name" value="SH3_domain"/>
</dbReference>
<dbReference type="Gene3D" id="2.30.30.40">
    <property type="entry name" value="SH3 Domains"/>
    <property type="match status" value="1"/>
</dbReference>
<dbReference type="AlphaFoldDB" id="A0A8X6MJ66"/>
<dbReference type="SUPFAM" id="SSF50044">
    <property type="entry name" value="SH3-domain"/>
    <property type="match status" value="1"/>
</dbReference>
<dbReference type="OrthoDB" id="5983572at2759"/>
<sequence length="100" mass="11582">ILAVALYPLHSNNSVLLTFEKGDKLIIEDDSDPDWYLARHLNDQRRGFAPKSYLVQDAVGNPETRKELNITKKTDKNHDCKPTTNHTDHLYPTHRFELLL</sequence>
<dbReference type="Proteomes" id="UP000886998">
    <property type="component" value="Unassembled WGS sequence"/>
</dbReference>
<evidence type="ECO:0000256" key="2">
    <source>
        <dbReference type="PROSITE-ProRule" id="PRU00192"/>
    </source>
</evidence>
<dbReference type="InterPro" id="IPR036028">
    <property type="entry name" value="SH3-like_dom_sf"/>
</dbReference>
<feature type="region of interest" description="Disordered" evidence="3">
    <location>
        <begin position="64"/>
        <end position="87"/>
    </location>
</feature>
<evidence type="ECO:0000256" key="1">
    <source>
        <dbReference type="ARBA" id="ARBA00022443"/>
    </source>
</evidence>
<keyword evidence="1 2" id="KW-0728">SH3 domain</keyword>